<dbReference type="AlphaFoldDB" id="A0A972NWF6"/>
<organism evidence="1 2">
    <name type="scientific">Paraburkholderia elongata</name>
    <dbReference type="NCBI Taxonomy" id="2675747"/>
    <lineage>
        <taxon>Bacteria</taxon>
        <taxon>Pseudomonadati</taxon>
        <taxon>Pseudomonadota</taxon>
        <taxon>Betaproteobacteria</taxon>
        <taxon>Burkholderiales</taxon>
        <taxon>Burkholderiaceae</taxon>
        <taxon>Paraburkholderia</taxon>
    </lineage>
</organism>
<keyword evidence="2" id="KW-1185">Reference proteome</keyword>
<comment type="caution">
    <text evidence="1">The sequence shown here is derived from an EMBL/GenBank/DDBJ whole genome shotgun (WGS) entry which is preliminary data.</text>
</comment>
<dbReference type="RefSeq" id="WP_172172058.1">
    <property type="nucleotide sequence ID" value="NZ_WOEZ01000185.1"/>
</dbReference>
<sequence length="139" mass="14829">MGTRSLTFVTTSDGEKLVNMYRQFDGYPSGHGAALFEFMKDMKIINGISGEKAGEAANGAGCLSAQMIAHFKDGIGGIYIYPVEAADVGQDYTYHVIVTNKAFGSDAEPGIAVKVDSYSGTLFEGNVKDFGEFCAKEEA</sequence>
<reference evidence="1 2" key="1">
    <citation type="submission" date="2019-11" db="EMBL/GenBank/DDBJ databases">
        <title>Metabolism of dissolved organic matter in forest soils.</title>
        <authorList>
            <person name="Cyle K.T."/>
            <person name="Wilhelm R.C."/>
            <person name="Martinez C.E."/>
        </authorList>
    </citation>
    <scope>NUCLEOTIDE SEQUENCE [LARGE SCALE GENOMIC DNA]</scope>
    <source>
        <strain evidence="1 2">5N</strain>
    </source>
</reference>
<gene>
    <name evidence="1" type="ORF">GNZ13_31980</name>
</gene>
<name>A0A972NWF6_9BURK</name>
<evidence type="ECO:0000313" key="1">
    <source>
        <dbReference type="EMBL" id="NPT59057.1"/>
    </source>
</evidence>
<accession>A0A972NWF6</accession>
<proteinExistence type="predicted"/>
<evidence type="ECO:0000313" key="2">
    <source>
        <dbReference type="Proteomes" id="UP000655523"/>
    </source>
</evidence>
<dbReference type="EMBL" id="WOEZ01000185">
    <property type="protein sequence ID" value="NPT59057.1"/>
    <property type="molecule type" value="Genomic_DNA"/>
</dbReference>
<protein>
    <submittedName>
        <fullName evidence="1">Uncharacterized protein</fullName>
    </submittedName>
</protein>
<dbReference type="Proteomes" id="UP000655523">
    <property type="component" value="Unassembled WGS sequence"/>
</dbReference>